<dbReference type="AlphaFoldDB" id="A0A327ZG67"/>
<name>A0A327ZG67_9ACTN</name>
<dbReference type="RefSeq" id="WP_111649002.1">
    <property type="nucleotide sequence ID" value="NZ_JACHWI010000001.1"/>
</dbReference>
<gene>
    <name evidence="1" type="ORF">B0I29_104352</name>
</gene>
<accession>A0A327ZG67</accession>
<reference evidence="1 2" key="1">
    <citation type="submission" date="2018-06" db="EMBL/GenBank/DDBJ databases">
        <title>Genomic Encyclopedia of Type Strains, Phase III (KMG-III): the genomes of soil and plant-associated and newly described type strains.</title>
        <authorList>
            <person name="Whitman W."/>
        </authorList>
    </citation>
    <scope>NUCLEOTIDE SEQUENCE [LARGE SCALE GENOMIC DNA]</scope>
    <source>
        <strain evidence="1 2">CGMCC 4.7090</strain>
    </source>
</reference>
<protein>
    <submittedName>
        <fullName evidence="1">Uncharacterized protein</fullName>
    </submittedName>
</protein>
<sequence>MADDKLIASESALLVVLMAEAREVLQTELQERYGLVVRKPSRDKLVRLRYLSSRKSGRSIALTLEDDGWVRVQKDLDFKARGAAALGAALTALQAALRDRVLARSGCASLAELFALTDVRALSAAPSASDQDLRVRVKTAYDALAEAPGAWVGLARLRPFLADVPREAVDETLRLLSRESGVNIVPESNQKMLTETDAQAALHIGGQDKHLLAIGV</sequence>
<keyword evidence="2" id="KW-1185">Reference proteome</keyword>
<dbReference type="Proteomes" id="UP000249341">
    <property type="component" value="Unassembled WGS sequence"/>
</dbReference>
<proteinExistence type="predicted"/>
<evidence type="ECO:0000313" key="1">
    <source>
        <dbReference type="EMBL" id="RAK39813.1"/>
    </source>
</evidence>
<dbReference type="OrthoDB" id="3822696at2"/>
<evidence type="ECO:0000313" key="2">
    <source>
        <dbReference type="Proteomes" id="UP000249341"/>
    </source>
</evidence>
<comment type="caution">
    <text evidence="1">The sequence shown here is derived from an EMBL/GenBank/DDBJ whole genome shotgun (WGS) entry which is preliminary data.</text>
</comment>
<organism evidence="1 2">
    <name type="scientific">Actinoplanes lutulentus</name>
    <dbReference type="NCBI Taxonomy" id="1287878"/>
    <lineage>
        <taxon>Bacteria</taxon>
        <taxon>Bacillati</taxon>
        <taxon>Actinomycetota</taxon>
        <taxon>Actinomycetes</taxon>
        <taxon>Micromonosporales</taxon>
        <taxon>Micromonosporaceae</taxon>
        <taxon>Actinoplanes</taxon>
    </lineage>
</organism>
<dbReference type="EMBL" id="QLMJ01000004">
    <property type="protein sequence ID" value="RAK39813.1"/>
    <property type="molecule type" value="Genomic_DNA"/>
</dbReference>